<dbReference type="GeneID" id="110799176"/>
<protein>
    <recommendedName>
        <fullName evidence="1">C2 domain-containing protein</fullName>
    </recommendedName>
</protein>
<dbReference type="PROSITE" id="PS50004">
    <property type="entry name" value="C2"/>
    <property type="match status" value="1"/>
</dbReference>
<evidence type="ECO:0000313" key="4">
    <source>
        <dbReference type="RefSeq" id="XP_056692855.1"/>
    </source>
</evidence>
<dbReference type="RefSeq" id="XP_056692855.1">
    <property type="nucleotide sequence ID" value="XM_056836877.1"/>
</dbReference>
<gene>
    <name evidence="3 4" type="primary">LOC110799176</name>
</gene>
<dbReference type="InterPro" id="IPR035892">
    <property type="entry name" value="C2_domain_sf"/>
</dbReference>
<dbReference type="PANTHER" id="PTHR47759:SF2">
    <property type="entry name" value="TRIGLYCERIDE LIPASE"/>
    <property type="match status" value="1"/>
</dbReference>
<organism evidence="2 4">
    <name type="scientific">Spinacia oleracea</name>
    <name type="common">Spinach</name>
    <dbReference type="NCBI Taxonomy" id="3562"/>
    <lineage>
        <taxon>Eukaryota</taxon>
        <taxon>Viridiplantae</taxon>
        <taxon>Streptophyta</taxon>
        <taxon>Embryophyta</taxon>
        <taxon>Tracheophyta</taxon>
        <taxon>Spermatophyta</taxon>
        <taxon>Magnoliopsida</taxon>
        <taxon>eudicotyledons</taxon>
        <taxon>Gunneridae</taxon>
        <taxon>Pentapetalae</taxon>
        <taxon>Caryophyllales</taxon>
        <taxon>Chenopodiaceae</taxon>
        <taxon>Chenopodioideae</taxon>
        <taxon>Anserineae</taxon>
        <taxon>Spinacia</taxon>
    </lineage>
</organism>
<accession>A0ABM3RB66</accession>
<evidence type="ECO:0000313" key="3">
    <source>
        <dbReference type="RefSeq" id="XP_056692854.1"/>
    </source>
</evidence>
<dbReference type="PANTHER" id="PTHR47759">
    <property type="entry name" value="OS04G0509100 PROTEIN"/>
    <property type="match status" value="1"/>
</dbReference>
<sequence>MAAASLHHRFLPYPFYLSSQFRRCRSIAVPKLPHFQLQPLFLFGKIRIFGSDLRNVRTGNRTLCCFRKANLQADEVEVEVHRPSFDINLAVILAGFAFEAYTTPDNVGRQENDAADCSTVYLSESFVREIYDGQLFIKLKKGFNFPAMDPWGTSDPYVVMEFDGQVLKSKIKWGTKDPTWNEEFILNIKLSPNTFLQVAAWDANLVTPHKRMGNAGVHLEALCDGNSHELMMELDGMGGGGKIQLERVKDSWRVVNHRDIIPTVPRLMGYCHVAQPVYLSAGDQENAPEHVKLSGDGYQGDVIGEATPEVLVSEFMKGEKELVDRILQTEINIFRAIRDGSALMQHMEDFYYISLLENVKSNYQTACVPVSRKGDDLSTS</sequence>
<keyword evidence="2" id="KW-1185">Reference proteome</keyword>
<reference evidence="3 4" key="2">
    <citation type="submission" date="2025-05" db="UniProtKB">
        <authorList>
            <consortium name="RefSeq"/>
        </authorList>
    </citation>
    <scope>IDENTIFICATION</scope>
    <source>
        <tissue evidence="3 4">Leaf</tissue>
    </source>
</reference>
<dbReference type="SUPFAM" id="SSF49562">
    <property type="entry name" value="C2 domain (Calcium/lipid-binding domain, CaLB)"/>
    <property type="match status" value="1"/>
</dbReference>
<dbReference type="InterPro" id="IPR000008">
    <property type="entry name" value="C2_dom"/>
</dbReference>
<dbReference type="SMART" id="SM00239">
    <property type="entry name" value="C2"/>
    <property type="match status" value="1"/>
</dbReference>
<dbReference type="Gene3D" id="3.40.50.1820">
    <property type="entry name" value="alpha/beta hydrolase"/>
    <property type="match status" value="1"/>
</dbReference>
<dbReference type="CDD" id="cd00030">
    <property type="entry name" value="C2"/>
    <property type="match status" value="1"/>
</dbReference>
<evidence type="ECO:0000313" key="2">
    <source>
        <dbReference type="Proteomes" id="UP000813463"/>
    </source>
</evidence>
<dbReference type="Proteomes" id="UP000813463">
    <property type="component" value="Chromosome 2"/>
</dbReference>
<dbReference type="Gene3D" id="2.60.40.150">
    <property type="entry name" value="C2 domain"/>
    <property type="match status" value="1"/>
</dbReference>
<dbReference type="Pfam" id="PF00168">
    <property type="entry name" value="C2"/>
    <property type="match status" value="1"/>
</dbReference>
<evidence type="ECO:0000259" key="1">
    <source>
        <dbReference type="PROSITE" id="PS50004"/>
    </source>
</evidence>
<reference evidence="2" key="1">
    <citation type="journal article" date="2021" name="Nat. Commun.">
        <title>Genomic analyses provide insights into spinach domestication and the genetic basis of agronomic traits.</title>
        <authorList>
            <person name="Cai X."/>
            <person name="Sun X."/>
            <person name="Xu C."/>
            <person name="Sun H."/>
            <person name="Wang X."/>
            <person name="Ge C."/>
            <person name="Zhang Z."/>
            <person name="Wang Q."/>
            <person name="Fei Z."/>
            <person name="Jiao C."/>
            <person name="Wang Q."/>
        </authorList>
    </citation>
    <scope>NUCLEOTIDE SEQUENCE [LARGE SCALE GENOMIC DNA]</scope>
    <source>
        <strain evidence="2">cv. Varoflay</strain>
    </source>
</reference>
<dbReference type="InterPro" id="IPR029058">
    <property type="entry name" value="AB_hydrolase_fold"/>
</dbReference>
<feature type="domain" description="C2" evidence="1">
    <location>
        <begin position="116"/>
        <end position="232"/>
    </location>
</feature>
<proteinExistence type="predicted"/>
<dbReference type="RefSeq" id="XP_056692854.1">
    <property type="nucleotide sequence ID" value="XM_056836876.1"/>
</dbReference>
<name>A0ABM3RB66_SPIOL</name>